<dbReference type="Proteomes" id="UP000327085">
    <property type="component" value="Chromosome 8"/>
</dbReference>
<evidence type="ECO:0000256" key="1">
    <source>
        <dbReference type="ARBA" id="ARBA00023027"/>
    </source>
</evidence>
<dbReference type="FunFam" id="3.40.50.10140:FF:000007">
    <property type="entry name" value="Disease resistance protein (TIR-NBS-LRR class)"/>
    <property type="match status" value="1"/>
</dbReference>
<proteinExistence type="predicted"/>
<dbReference type="InterPro" id="IPR000157">
    <property type="entry name" value="TIR_dom"/>
</dbReference>
<dbReference type="Pfam" id="PF00931">
    <property type="entry name" value="NB-ARC"/>
    <property type="match status" value="1"/>
</dbReference>
<evidence type="ECO:0000259" key="2">
    <source>
        <dbReference type="PROSITE" id="PS50104"/>
    </source>
</evidence>
<dbReference type="InterPro" id="IPR035897">
    <property type="entry name" value="Toll_tir_struct_dom_sf"/>
</dbReference>
<sequence>MASSSFSSSSFANPPPQKYDVFISFRGADTRDTFTSHLHAALVRKKIQTYMDCRLERGHKIGPSLLQAIEESKLSLIVFSKNYAFSTWCLDELMHILGCKKSYGQIVIPIFYDTDPSQVRKQHESYGDAFAQLERFEDNMDKVLMWRNALKEAANMSGFDNSKRTGTEANFVEEVVKDILTKLNRKSSPDLKGLVGLKWKIEQIEMLLCIDSPNVCTVGSTYVRERLSNTKILIVLDDVSASTQLELLVGDHFQFGSGSRIIITTRDRRLLKEKVDDDKIYKVEGLSYYESRRLSSIGNLTGLQKLDPRFCKNLEFVPESIYNLNRLISRRFDGCLKLKKLPPFSVGLHSLEELNLSYCSTLEIPDHLLCLTSLRNLDLSGTMIKSIPVNIKQASSLLFLCLINCKSLQSLPELPLMLCSLQAHAARSMHRLELYNSHLHIKPEEEEKQDEELEKEIEDASDVELEEEIEVASDVELEEKIELASNNYYSGRPSIVIETNNGESNNYNFNSDHMFLWHSSFELVEGANFSPGFHNVTEACFDFNQKWMVLRDHPLRISKFRDILVMVLLVLLEDAFPITIPFKGTSQVVKFRPDRC</sequence>
<dbReference type="InterPro" id="IPR044974">
    <property type="entry name" value="Disease_R_plants"/>
</dbReference>
<dbReference type="SMART" id="SM00255">
    <property type="entry name" value="TIR"/>
    <property type="match status" value="1"/>
</dbReference>
<dbReference type="PANTHER" id="PTHR11017">
    <property type="entry name" value="LEUCINE-RICH REPEAT-CONTAINING PROTEIN"/>
    <property type="match status" value="1"/>
</dbReference>
<organism evidence="3 4">
    <name type="scientific">Prunus dulcis</name>
    <name type="common">Almond</name>
    <name type="synonym">Amygdalus dulcis</name>
    <dbReference type="NCBI Taxonomy" id="3755"/>
    <lineage>
        <taxon>Eukaryota</taxon>
        <taxon>Viridiplantae</taxon>
        <taxon>Streptophyta</taxon>
        <taxon>Embryophyta</taxon>
        <taxon>Tracheophyta</taxon>
        <taxon>Spermatophyta</taxon>
        <taxon>Magnoliopsida</taxon>
        <taxon>eudicotyledons</taxon>
        <taxon>Gunneridae</taxon>
        <taxon>Pentapetalae</taxon>
        <taxon>rosids</taxon>
        <taxon>fabids</taxon>
        <taxon>Rosales</taxon>
        <taxon>Rosaceae</taxon>
        <taxon>Amygdaloideae</taxon>
        <taxon>Amygdaleae</taxon>
        <taxon>Prunus</taxon>
    </lineage>
</organism>
<dbReference type="PROSITE" id="PS50104">
    <property type="entry name" value="TIR"/>
    <property type="match status" value="1"/>
</dbReference>
<dbReference type="GO" id="GO:0006952">
    <property type="term" value="P:defense response"/>
    <property type="evidence" value="ECO:0007669"/>
    <property type="project" value="InterPro"/>
</dbReference>
<dbReference type="GO" id="GO:0043531">
    <property type="term" value="F:ADP binding"/>
    <property type="evidence" value="ECO:0007669"/>
    <property type="project" value="InterPro"/>
</dbReference>
<evidence type="ECO:0000313" key="3">
    <source>
        <dbReference type="EMBL" id="VVA15272.1"/>
    </source>
</evidence>
<dbReference type="InParanoid" id="A0A5E4EII5"/>
<dbReference type="InterPro" id="IPR032675">
    <property type="entry name" value="LRR_dom_sf"/>
</dbReference>
<evidence type="ECO:0000313" key="4">
    <source>
        <dbReference type="Proteomes" id="UP000327085"/>
    </source>
</evidence>
<dbReference type="SUPFAM" id="SSF52058">
    <property type="entry name" value="L domain-like"/>
    <property type="match status" value="1"/>
</dbReference>
<dbReference type="Pfam" id="PF01582">
    <property type="entry name" value="TIR"/>
    <property type="match status" value="1"/>
</dbReference>
<dbReference type="InterPro" id="IPR027417">
    <property type="entry name" value="P-loop_NTPase"/>
</dbReference>
<keyword evidence="1" id="KW-0520">NAD</keyword>
<name>A0A5E4EII5_PRUDU</name>
<reference evidence="4" key="1">
    <citation type="journal article" date="2020" name="Plant J.">
        <title>Transposons played a major role in the diversification between the closely related almond and peach genomes: results from the almond genome sequence.</title>
        <authorList>
            <person name="Alioto T."/>
            <person name="Alexiou K.G."/>
            <person name="Bardil A."/>
            <person name="Barteri F."/>
            <person name="Castanera R."/>
            <person name="Cruz F."/>
            <person name="Dhingra A."/>
            <person name="Duval H."/>
            <person name="Fernandez I Marti A."/>
            <person name="Frias L."/>
            <person name="Galan B."/>
            <person name="Garcia J.L."/>
            <person name="Howad W."/>
            <person name="Gomez-Garrido J."/>
            <person name="Gut M."/>
            <person name="Julca I."/>
            <person name="Morata J."/>
            <person name="Puigdomenech P."/>
            <person name="Ribeca P."/>
            <person name="Rubio Cabetas M.J."/>
            <person name="Vlasova A."/>
            <person name="Wirthensohn M."/>
            <person name="Garcia-Mas J."/>
            <person name="Gabaldon T."/>
            <person name="Casacuberta J.M."/>
            <person name="Arus P."/>
        </authorList>
    </citation>
    <scope>NUCLEOTIDE SEQUENCE [LARGE SCALE GENOMIC DNA]</scope>
    <source>
        <strain evidence="4">cv. Texas</strain>
    </source>
</reference>
<dbReference type="Gene3D" id="3.80.10.10">
    <property type="entry name" value="Ribonuclease Inhibitor"/>
    <property type="match status" value="1"/>
</dbReference>
<dbReference type="SUPFAM" id="SSF52540">
    <property type="entry name" value="P-loop containing nucleoside triphosphate hydrolases"/>
    <property type="match status" value="1"/>
</dbReference>
<gene>
    <name evidence="3" type="ORF">ALMOND_2B013120</name>
</gene>
<dbReference type="AlphaFoldDB" id="A0A5E4EII5"/>
<dbReference type="Gene3D" id="3.40.50.10140">
    <property type="entry name" value="Toll/interleukin-1 receptor homology (TIR) domain"/>
    <property type="match status" value="1"/>
</dbReference>
<dbReference type="InterPro" id="IPR002182">
    <property type="entry name" value="NB-ARC"/>
</dbReference>
<protein>
    <submittedName>
        <fullName evidence="3">PREDICTED: TMV resistance</fullName>
    </submittedName>
</protein>
<dbReference type="EMBL" id="CABIKO010000013">
    <property type="protein sequence ID" value="VVA15272.1"/>
    <property type="molecule type" value="Genomic_DNA"/>
</dbReference>
<dbReference type="GO" id="GO:0007165">
    <property type="term" value="P:signal transduction"/>
    <property type="evidence" value="ECO:0007669"/>
    <property type="project" value="InterPro"/>
</dbReference>
<dbReference type="SUPFAM" id="SSF52200">
    <property type="entry name" value="Toll/Interleukin receptor TIR domain"/>
    <property type="match status" value="1"/>
</dbReference>
<dbReference type="PANTHER" id="PTHR11017:SF574">
    <property type="entry name" value="ADP-RIBOSYL CYCLASE_CYCLIC ADP-RIBOSE HYDROLASE"/>
    <property type="match status" value="1"/>
</dbReference>
<accession>A0A5E4EII5</accession>
<feature type="domain" description="TIR" evidence="2">
    <location>
        <begin position="17"/>
        <end position="183"/>
    </location>
</feature>
<dbReference type="Gramene" id="VVA15272">
    <property type="protein sequence ID" value="VVA15272"/>
    <property type="gene ID" value="Prudul26B013120"/>
</dbReference>